<keyword evidence="3" id="KW-0964">Secreted</keyword>
<evidence type="ECO:0000256" key="4">
    <source>
        <dbReference type="ARBA" id="ARBA00022729"/>
    </source>
</evidence>
<protein>
    <submittedName>
        <fullName evidence="8">Pilin isopeptide linkage domain protein</fullName>
    </submittedName>
</protein>
<dbReference type="RefSeq" id="WP_013904004.1">
    <property type="nucleotide sequence ID" value="NC_015678.1"/>
</dbReference>
<feature type="compositionally biased region" description="Pro residues" evidence="6">
    <location>
        <begin position="1527"/>
        <end position="1554"/>
    </location>
</feature>
<keyword evidence="2" id="KW-0134">Cell wall</keyword>
<dbReference type="Pfam" id="PF00746">
    <property type="entry name" value="Gram_pos_anchor"/>
    <property type="match status" value="1"/>
</dbReference>
<dbReference type="SUPFAM" id="SSF49401">
    <property type="entry name" value="Bacterial adhesins"/>
    <property type="match status" value="1"/>
</dbReference>
<dbReference type="PROSITE" id="PS50847">
    <property type="entry name" value="GRAM_POS_ANCHORING"/>
    <property type="match status" value="1"/>
</dbReference>
<dbReference type="KEGG" id="scp:HMPREF0833_11015"/>
<dbReference type="EMBL" id="CP002843">
    <property type="protein sequence ID" value="AEH56046.1"/>
    <property type="molecule type" value="Genomic_DNA"/>
</dbReference>
<dbReference type="Pfam" id="PF04650">
    <property type="entry name" value="YSIRK_signal"/>
    <property type="match status" value="1"/>
</dbReference>
<dbReference type="InterPro" id="IPR008966">
    <property type="entry name" value="Adhesion_dom_sf"/>
</dbReference>
<feature type="compositionally biased region" description="Polar residues" evidence="6">
    <location>
        <begin position="164"/>
        <end position="176"/>
    </location>
</feature>
<evidence type="ECO:0000313" key="8">
    <source>
        <dbReference type="EMBL" id="AEH56046.1"/>
    </source>
</evidence>
<sequence>MKNIFSDSKERFSIRKYTIGVASVLLSTLVFVEGNVYADEVKNNTDSQISVVAQENQGERYKESGLEANEVVTQASTSVTPSESALPTSQASAEAPAHVVKGEKTEKQSNEVATPASTSVAPAESASPTSKASAEGSVPVASEKKTESQPTTRSRRSKRELPSSGGTTTYEKTGDTITVKNPNVEVNFPNGNSLYAPAETVIHMELPDELEIKQNDKVVVDIPDAIRIPTSLHYDVTGPSGEIIGNAFLDSISNKVITTFTDYYEKNKIAKQFTLTFSTGWKSYVKPNVPTELNFSGRKITVTVGPESAPVPVEKTKVTKYGEAVTGHPELIRWTIRLNSGSLVAPQVLTNYQLIDTLPDDQVLVQDGDPVLDEFDTKTKETWRLGLATSIPSDNVDLWNGKALRAERVQSITPWVSKGNAIQLLENIKESPTGFSFKIAQLNELVYVRYMTRLKNVPNTNEELQEKHGNNIKITYNTGEEQSYQATFAFKAGGSGSASKAKQPARVDLAFTKRLEGRKLTAGEFTFNLVDQSGNVVDTQKNDSFGHITFIPQLFNYAGVYHYTVEEVPGTEAGINYDAMKAEVSITVDEDGNSYIAHTIMPTDTEFNNTYTPSPVKVGLEFNKVLSNGSLNAGDFSFTLIGDNNVNETVTNKADGKITFSDLSFDHVGVFNYTVKEVKGDKPDVDYDDMTIAVKVTVSKDEETGLLTAKTEMTSTGGEVTGTDDKTFNNYAVAPVTAQFDFSKVLAGRTLKDGEFSFVLKDASGQVLQTKTNDASGKVAFDALTYKNKEVGVHKYTVEEVAGSEAGMTYDPMKAEVTVTVTKDGHTLTATKALPTDTEFNNTFTPAATSAQFKFTKKLEGKALEADAFSFELLENGQVLQTKKNAADGTIQFDAISYDKEGTHTYTVREVAGTDTDIDYDTMNAEVTVKVTKDATTGILTANVVMPADSEFNNYAVAPVTAQFDFSKVLAGRTLKDGEFSFVLKDENGTVLQTKTNDASGKVAFDALTYKNNEVGIHKYAVEEVAGSEAGMSYDPMKAEVTVTVTKDGHTLTATKALPTDTEFNNTFTPAATSAQFKFTKKLEGKALEADAFSFELLENGQVLQTKKNAADGTIQFDAISYDKEGTHTYTVREVAGTDTDIDYDTMNAEVTVKVTKDATTGILTANVVMPADSEFNNYAVAPVTAQFDFSKVLAGRTLKDGEFSFVLKDENGTVLQTKTNDASGKVAFDALTYKNNEVGIHKYAVEEVAGSEAGMSYDPMKAEVTVTVTKDGHTLTATKALPTDTEFNNTFTPAATSAQFKFTKKLEGKALEADAFSFELLENGQVLQTKKNAADGTIQFDAISYDKEGTHTYTVREVVGADTDIDYDSMTIAVKVTVTKDITTGLLSAKTEMIASGGEATGTDDTIFNNYFVAPVKAQFNFTKKLDGRALKAGEFSFILKDEKGNVIETVSNDAEGKIKFSALEFKRGQEGTYIYHVEEVKGTDAGVEYDKMVATVGVTVTKDGKVLTLTSQMPEDTEFNNKVIPPTPVTPPTPVIPVTPPTPPTPPTPVTPEKPKGRELPNTGEQSKSGVAALGAALGLVGLGLVAKRKKEDEA</sequence>
<dbReference type="Proteomes" id="UP000001502">
    <property type="component" value="Chromosome"/>
</dbReference>
<dbReference type="NCBIfam" id="TIGR03786">
    <property type="entry name" value="strep_pil_rpt"/>
    <property type="match status" value="9"/>
</dbReference>
<evidence type="ECO:0000256" key="3">
    <source>
        <dbReference type="ARBA" id="ARBA00022525"/>
    </source>
</evidence>
<dbReference type="InterPro" id="IPR005877">
    <property type="entry name" value="YSIRK_signal_dom"/>
</dbReference>
<keyword evidence="5" id="KW-0572">Peptidoglycan-anchor</keyword>
<dbReference type="Pfam" id="PF12892">
    <property type="entry name" value="FctA"/>
    <property type="match status" value="9"/>
</dbReference>
<dbReference type="InterPro" id="IPR011252">
    <property type="entry name" value="Fibrogen-bd_dom1"/>
</dbReference>
<dbReference type="Gene3D" id="2.60.40.3050">
    <property type="match status" value="9"/>
</dbReference>
<feature type="compositionally biased region" description="Polar residues" evidence="6">
    <location>
        <begin position="110"/>
        <end position="132"/>
    </location>
</feature>
<evidence type="ECO:0000313" key="9">
    <source>
        <dbReference type="Proteomes" id="UP000001502"/>
    </source>
</evidence>
<dbReference type="InterPro" id="IPR022464">
    <property type="entry name" value="Strep_pil_isopept_link"/>
</dbReference>
<dbReference type="HOGENOM" id="CLU_244423_0_0_9"/>
<gene>
    <name evidence="8" type="ordered locus">HMPREF0833_11015</name>
</gene>
<accession>F8DJI5</accession>
<feature type="compositionally biased region" description="Polar residues" evidence="6">
    <location>
        <begin position="73"/>
        <end position="92"/>
    </location>
</feature>
<dbReference type="NCBIfam" id="TIGR01167">
    <property type="entry name" value="LPXTG_anchor"/>
    <property type="match status" value="1"/>
</dbReference>
<evidence type="ECO:0000256" key="1">
    <source>
        <dbReference type="ARBA" id="ARBA00004168"/>
    </source>
</evidence>
<dbReference type="GeneID" id="10835515"/>
<evidence type="ECO:0000256" key="5">
    <source>
        <dbReference type="ARBA" id="ARBA00023088"/>
    </source>
</evidence>
<keyword evidence="4" id="KW-0732">Signal</keyword>
<comment type="subcellular location">
    <subcellularLocation>
        <location evidence="1">Secreted</location>
        <location evidence="1">Cell wall</location>
        <topology evidence="1">Peptidoglycan-anchor</topology>
    </subcellularLocation>
</comment>
<name>F8DJI5_STREP</name>
<feature type="domain" description="Gram-positive cocci surface proteins LPxTG" evidence="7">
    <location>
        <begin position="1562"/>
        <end position="1597"/>
    </location>
</feature>
<reference evidence="9" key="1">
    <citation type="submission" date="2011-06" db="EMBL/GenBank/DDBJ databases">
        <title>Complete sequence of Streptococcus parasanguinis strain ATCC 15912.</title>
        <authorList>
            <person name="Muzny D."/>
            <person name="Qin X."/>
            <person name="Buhay C."/>
            <person name="Dugan-Rocha S."/>
            <person name="Ding Y."/>
            <person name="Chen G."/>
            <person name="Hawes A."/>
            <person name="Holder M."/>
            <person name="Jhangiani S."/>
            <person name="Johnson A."/>
            <person name="Khan Z."/>
            <person name="Li Z."/>
            <person name="Liu W."/>
            <person name="Liu X."/>
            <person name="Perez L."/>
            <person name="Shen H."/>
            <person name="Wang Q."/>
            <person name="Watt J."/>
            <person name="Xi L."/>
            <person name="Xin Y."/>
            <person name="Zhou J."/>
            <person name="Deng J."/>
            <person name="Jiang H."/>
            <person name="Liu Y."/>
            <person name="Qu J."/>
            <person name="Song X.-Z."/>
            <person name="Zhang L."/>
            <person name="Villasana D."/>
            <person name="Johnson A."/>
            <person name="Liu J."/>
            <person name="Liyanage D."/>
            <person name="Lorensuhewa L."/>
            <person name="Robinson T."/>
            <person name="Song A."/>
            <person name="Song B.-B."/>
            <person name="Dinh H."/>
            <person name="Thornton R."/>
            <person name="Coyle M."/>
            <person name="Francisco L."/>
            <person name="Jackson L."/>
            <person name="Javaid M."/>
            <person name="Korchina V."/>
            <person name="Kovar C."/>
            <person name="Mata R."/>
            <person name="Mathew T."/>
            <person name="Ngo R."/>
            <person name="Nguyen L."/>
            <person name="Nguyen N."/>
            <person name="Okwuonu G."/>
            <person name="Ongeri F."/>
            <person name="Pham C."/>
            <person name="Simmons D."/>
            <person name="Wilczek-Boney K."/>
            <person name="Hale W."/>
            <person name="Jakkamsetti A."/>
            <person name="Pham P."/>
            <person name="Ruth R."/>
            <person name="San Lucas F."/>
            <person name="Warren J."/>
            <person name="Zhang J."/>
            <person name="Zhao Z."/>
            <person name="Zhou C."/>
            <person name="Zhu D."/>
            <person name="Lee S."/>
            <person name="Bess C."/>
            <person name="Blankenburg K."/>
            <person name="Forbes L."/>
            <person name="Fu Q."/>
            <person name="Gubbala S."/>
            <person name="Hirani K."/>
            <person name="Jayaseelan J.C."/>
            <person name="Lara F."/>
            <person name="Munidasa M."/>
            <person name="Palculict T."/>
            <person name="Patil S."/>
            <person name="Pu L.-L."/>
            <person name="Saada N."/>
            <person name="Tang L."/>
            <person name="Weissenberger G."/>
            <person name="Zhu Y."/>
            <person name="Hemphill L."/>
            <person name="Shang Y."/>
            <person name="Youmans B."/>
            <person name="Ayvaz T."/>
            <person name="Ross M."/>
            <person name="Santibanez J."/>
            <person name="Aqrawi P."/>
            <person name="Gross S."/>
            <person name="Joshi V."/>
            <person name="Fowler G."/>
            <person name="Nazareth L."/>
            <person name="Reid J."/>
            <person name="Worley K."/>
            <person name="Petrosino J."/>
            <person name="Highlander S."/>
            <person name="Gibbs R."/>
        </authorList>
    </citation>
    <scope>NUCLEOTIDE SEQUENCE [LARGE SCALE GENOMIC DNA]</scope>
    <source>
        <strain evidence="9">ATCC 15912 / DSM 6778 / CIP 104372 / LMG 14537</strain>
    </source>
</reference>
<dbReference type="NCBIfam" id="TIGR01168">
    <property type="entry name" value="YSIRK_signal"/>
    <property type="match status" value="1"/>
</dbReference>
<feature type="region of interest" description="Disordered" evidence="6">
    <location>
        <begin position="1519"/>
        <end position="1571"/>
    </location>
</feature>
<dbReference type="InterPro" id="IPR041171">
    <property type="entry name" value="SDR_Ig"/>
</dbReference>
<dbReference type="GO" id="GO:0007155">
    <property type="term" value="P:cell adhesion"/>
    <property type="evidence" value="ECO:0007669"/>
    <property type="project" value="InterPro"/>
</dbReference>
<proteinExistence type="predicted"/>
<feature type="compositionally biased region" description="Basic and acidic residues" evidence="6">
    <location>
        <begin position="100"/>
        <end position="109"/>
    </location>
</feature>
<evidence type="ECO:0000259" key="7">
    <source>
        <dbReference type="PROSITE" id="PS50847"/>
    </source>
</evidence>
<dbReference type="Gene3D" id="2.60.40.1280">
    <property type="match status" value="1"/>
</dbReference>
<dbReference type="Pfam" id="PF17961">
    <property type="entry name" value="Big_8"/>
    <property type="match status" value="1"/>
</dbReference>
<evidence type="ECO:0000256" key="2">
    <source>
        <dbReference type="ARBA" id="ARBA00022512"/>
    </source>
</evidence>
<evidence type="ECO:0000256" key="6">
    <source>
        <dbReference type="SAM" id="MobiDB-lite"/>
    </source>
</evidence>
<dbReference type="InterPro" id="IPR038174">
    <property type="entry name" value="Strep_pil_link_sf"/>
</dbReference>
<feature type="region of interest" description="Disordered" evidence="6">
    <location>
        <begin position="73"/>
        <end position="176"/>
    </location>
</feature>
<organism evidence="8 9">
    <name type="scientific">Streptococcus parasanguinis (strain ATCC 15912 / DSM 6778 / CIP 104372 / LMG 14537)</name>
    <dbReference type="NCBI Taxonomy" id="760570"/>
    <lineage>
        <taxon>Bacteria</taxon>
        <taxon>Bacillati</taxon>
        <taxon>Bacillota</taxon>
        <taxon>Bacilli</taxon>
        <taxon>Lactobacillales</taxon>
        <taxon>Streptococcaceae</taxon>
        <taxon>Streptococcus</taxon>
    </lineage>
</organism>
<dbReference type="InterPro" id="IPR019931">
    <property type="entry name" value="LPXTG_anchor"/>
</dbReference>